<keyword evidence="4" id="KW-1185">Reference proteome</keyword>
<dbReference type="Pfam" id="PF01541">
    <property type="entry name" value="GIY-YIG"/>
    <property type="match status" value="1"/>
</dbReference>
<reference evidence="3 4" key="1">
    <citation type="submission" date="2015-09" db="EMBL/GenBank/DDBJ databases">
        <title>Genome of Desulfovibrio dechloracetivorans BerOc1, a mercury methylating strain isolated from highly hydrocarbons and metals contaminated coastal sediments.</title>
        <authorList>
            <person name="Goni Urriza M."/>
            <person name="Gassie C."/>
            <person name="Bouchez O."/>
            <person name="Klopp C."/>
            <person name="Ranchou-Peyruse A."/>
            <person name="Remy G."/>
        </authorList>
    </citation>
    <scope>NUCLEOTIDE SEQUENCE [LARGE SCALE GENOMIC DNA]</scope>
    <source>
        <strain evidence="3 4">BerOc1</strain>
    </source>
</reference>
<dbReference type="Gene3D" id="3.40.1440.10">
    <property type="entry name" value="GIY-YIG endonuclease"/>
    <property type="match status" value="1"/>
</dbReference>
<dbReference type="PROSITE" id="PS50164">
    <property type="entry name" value="GIY_YIG"/>
    <property type="match status" value="1"/>
</dbReference>
<evidence type="ECO:0000313" key="4">
    <source>
        <dbReference type="Proteomes" id="UP000181901"/>
    </source>
</evidence>
<evidence type="ECO:0000256" key="1">
    <source>
        <dbReference type="ARBA" id="ARBA00007435"/>
    </source>
</evidence>
<organism evidence="3 4">
    <name type="scientific">Pseudodesulfovibrio hydrargyri</name>
    <dbReference type="NCBI Taxonomy" id="2125990"/>
    <lineage>
        <taxon>Bacteria</taxon>
        <taxon>Pseudomonadati</taxon>
        <taxon>Thermodesulfobacteriota</taxon>
        <taxon>Desulfovibrionia</taxon>
        <taxon>Desulfovibrionales</taxon>
        <taxon>Desulfovibrionaceae</taxon>
    </lineage>
</organism>
<dbReference type="InterPro" id="IPR035901">
    <property type="entry name" value="GIY-YIG_endonuc_sf"/>
</dbReference>
<name>A0A1J5MZ44_9BACT</name>
<proteinExistence type="inferred from homology"/>
<dbReference type="SUPFAM" id="SSF82771">
    <property type="entry name" value="GIY-YIG endonuclease"/>
    <property type="match status" value="1"/>
</dbReference>
<evidence type="ECO:0000313" key="3">
    <source>
        <dbReference type="EMBL" id="OIQ51789.1"/>
    </source>
</evidence>
<dbReference type="PANTHER" id="PTHR34477">
    <property type="entry name" value="UPF0213 PROTEIN YHBQ"/>
    <property type="match status" value="1"/>
</dbReference>
<comment type="similarity">
    <text evidence="1">Belongs to the UPF0213 family.</text>
</comment>
<dbReference type="Proteomes" id="UP000181901">
    <property type="component" value="Unassembled WGS sequence"/>
</dbReference>
<dbReference type="AlphaFoldDB" id="A0A1J5MZ44"/>
<dbReference type="EMBL" id="LKAQ01000001">
    <property type="protein sequence ID" value="OIQ51789.1"/>
    <property type="molecule type" value="Genomic_DNA"/>
</dbReference>
<dbReference type="InterPro" id="IPR050190">
    <property type="entry name" value="UPF0213_domain"/>
</dbReference>
<evidence type="ECO:0000259" key="2">
    <source>
        <dbReference type="PROSITE" id="PS50164"/>
    </source>
</evidence>
<dbReference type="CDD" id="cd10456">
    <property type="entry name" value="GIY-YIG_UPF0213"/>
    <property type="match status" value="1"/>
</dbReference>
<accession>A0A1J5MZ44</accession>
<gene>
    <name evidence="3" type="ORF">BerOc1_00247</name>
</gene>
<protein>
    <submittedName>
        <fullName evidence="3">GIY-YIG nuclease superfamily protein</fullName>
    </submittedName>
</protein>
<sequence length="110" mass="12217">MKRIGNCFDRARSDGYTAAMRIWYVYLLRCADNSLYCGITNDLDRRIRAHNAGTASKYTRTRLPVALAASVEVDGKSAALKLELAVKKLPAGRKIERLMNHSQTGQITTG</sequence>
<feature type="domain" description="GIY-YIG" evidence="2">
    <location>
        <begin position="21"/>
        <end position="97"/>
    </location>
</feature>
<comment type="caution">
    <text evidence="3">The sequence shown here is derived from an EMBL/GenBank/DDBJ whole genome shotgun (WGS) entry which is preliminary data.</text>
</comment>
<dbReference type="InterPro" id="IPR000305">
    <property type="entry name" value="GIY-YIG_endonuc"/>
</dbReference>
<dbReference type="PANTHER" id="PTHR34477:SF1">
    <property type="entry name" value="UPF0213 PROTEIN YHBQ"/>
    <property type="match status" value="1"/>
</dbReference>